<feature type="region of interest" description="Disordered" evidence="5">
    <location>
        <begin position="487"/>
        <end position="506"/>
    </location>
</feature>
<keyword evidence="3 6" id="KW-1133">Transmembrane helix</keyword>
<evidence type="ECO:0000313" key="8">
    <source>
        <dbReference type="Proteomes" id="UP001172673"/>
    </source>
</evidence>
<proteinExistence type="predicted"/>
<keyword evidence="2 6" id="KW-0812">Transmembrane</keyword>
<dbReference type="Gene3D" id="1.20.1250.20">
    <property type="entry name" value="MFS general substrate transporter like domains"/>
    <property type="match status" value="2"/>
</dbReference>
<keyword evidence="8" id="KW-1185">Reference proteome</keyword>
<comment type="subcellular location">
    <subcellularLocation>
        <location evidence="1">Membrane</location>
        <topology evidence="1">Multi-pass membrane protein</topology>
    </subcellularLocation>
</comment>
<dbReference type="PANTHER" id="PTHR48022">
    <property type="entry name" value="PLASTIDIC GLUCOSE TRANSPORTER 4"/>
    <property type="match status" value="1"/>
</dbReference>
<dbReference type="Proteomes" id="UP001172673">
    <property type="component" value="Unassembled WGS sequence"/>
</dbReference>
<feature type="transmembrane region" description="Helical" evidence="6">
    <location>
        <begin position="370"/>
        <end position="391"/>
    </location>
</feature>
<evidence type="ECO:0000256" key="3">
    <source>
        <dbReference type="ARBA" id="ARBA00022989"/>
    </source>
</evidence>
<feature type="transmembrane region" description="Helical" evidence="6">
    <location>
        <begin position="403"/>
        <end position="425"/>
    </location>
</feature>
<sequence>MPPSAPLIGADGPQLIFFIVYNRTLYLENDVSLRRWLNNFQSPVMGIPRSTNSGLKDIDTRTTSANTDKPTDLAARRLQLIQKNPWAFAWCLYAVWTILLAVFEDQASYAILGIPEFRKDFGYLYNGDYVLPASWQSAFQGGPLASRVVGALTAAPLADSVGRRNTLMIAIALSLIAITMEIVATTNSVFLGGKLLSGMAVAAIESTGGTYLAEAHRDEKALKSLHRLGYGWSNGDDLKYLAGIRIALDEIRRETEGVSYRECFRRSNLRRTIVAIAPLSVQIFTGSIFASLYTTYYAQLAGYSTTTSFKILIIQQVLAMTGNIMSWFLIDRAGRRVLTVYGTLALAIVLCIMGGLAIGGSRTQVKGAIAMVLLYIWLYSLTIGATGFTYLTEVATARLRAKTVSIGLATQSCFGLMWTFVLPYLFNPDKANLGGKVGFIFGGMSIPCFILLWCYQPETAGRSYEELDELFMKNVPARAFKKYTTEAGDKAHEAASRSSSVEAREL</sequence>
<reference evidence="7" key="1">
    <citation type="submission" date="2022-10" db="EMBL/GenBank/DDBJ databases">
        <title>Culturing micro-colonial fungi from biological soil crusts in the Mojave desert and describing Neophaeococcomyces mojavensis, and introducing the new genera and species Taxawa tesnikishii.</title>
        <authorList>
            <person name="Kurbessoian T."/>
            <person name="Stajich J.E."/>
        </authorList>
    </citation>
    <scope>NUCLEOTIDE SEQUENCE</scope>
    <source>
        <strain evidence="7">TK_41</strain>
    </source>
</reference>
<name>A0AA38X747_9EURO</name>
<dbReference type="InterPro" id="IPR036259">
    <property type="entry name" value="MFS_trans_sf"/>
</dbReference>
<evidence type="ECO:0000256" key="4">
    <source>
        <dbReference type="ARBA" id="ARBA00023136"/>
    </source>
</evidence>
<evidence type="ECO:0008006" key="9">
    <source>
        <dbReference type="Google" id="ProtNLM"/>
    </source>
</evidence>
<dbReference type="AlphaFoldDB" id="A0AA38X747"/>
<dbReference type="InterPro" id="IPR050360">
    <property type="entry name" value="MFS_Sugar_Transporters"/>
</dbReference>
<evidence type="ECO:0000256" key="5">
    <source>
        <dbReference type="SAM" id="MobiDB-lite"/>
    </source>
</evidence>
<evidence type="ECO:0000256" key="2">
    <source>
        <dbReference type="ARBA" id="ARBA00022692"/>
    </source>
</evidence>
<dbReference type="EMBL" id="JAPDRK010000011">
    <property type="protein sequence ID" value="KAJ9608013.1"/>
    <property type="molecule type" value="Genomic_DNA"/>
</dbReference>
<dbReference type="GO" id="GO:0016020">
    <property type="term" value="C:membrane"/>
    <property type="evidence" value="ECO:0007669"/>
    <property type="project" value="UniProtKB-SubCell"/>
</dbReference>
<accession>A0AA38X747</accession>
<keyword evidence="4 6" id="KW-0472">Membrane</keyword>
<organism evidence="7 8">
    <name type="scientific">Cladophialophora chaetospira</name>
    <dbReference type="NCBI Taxonomy" id="386627"/>
    <lineage>
        <taxon>Eukaryota</taxon>
        <taxon>Fungi</taxon>
        <taxon>Dikarya</taxon>
        <taxon>Ascomycota</taxon>
        <taxon>Pezizomycotina</taxon>
        <taxon>Eurotiomycetes</taxon>
        <taxon>Chaetothyriomycetidae</taxon>
        <taxon>Chaetothyriales</taxon>
        <taxon>Herpotrichiellaceae</taxon>
        <taxon>Cladophialophora</taxon>
    </lineage>
</organism>
<feature type="transmembrane region" description="Helical" evidence="6">
    <location>
        <begin position="313"/>
        <end position="330"/>
    </location>
</feature>
<feature type="compositionally biased region" description="Low complexity" evidence="5">
    <location>
        <begin position="496"/>
        <end position="506"/>
    </location>
</feature>
<feature type="transmembrane region" description="Helical" evidence="6">
    <location>
        <begin position="167"/>
        <end position="190"/>
    </location>
</feature>
<feature type="transmembrane region" description="Helical" evidence="6">
    <location>
        <begin position="337"/>
        <end position="358"/>
    </location>
</feature>
<dbReference type="PANTHER" id="PTHR48022:SF22">
    <property type="entry name" value="MAJOR FACILITATOR SUPERFAMILY (MFS) PROFILE DOMAIN-CONTAINING PROTEIN"/>
    <property type="match status" value="1"/>
</dbReference>
<dbReference type="Pfam" id="PF00083">
    <property type="entry name" value="Sugar_tr"/>
    <property type="match status" value="1"/>
</dbReference>
<gene>
    <name evidence="7" type="ORF">H2200_008092</name>
</gene>
<evidence type="ECO:0000256" key="1">
    <source>
        <dbReference type="ARBA" id="ARBA00004141"/>
    </source>
</evidence>
<dbReference type="GO" id="GO:0005351">
    <property type="term" value="F:carbohydrate:proton symporter activity"/>
    <property type="evidence" value="ECO:0007669"/>
    <property type="project" value="TreeGrafter"/>
</dbReference>
<feature type="transmembrane region" description="Helical" evidence="6">
    <location>
        <begin position="86"/>
        <end position="103"/>
    </location>
</feature>
<feature type="transmembrane region" description="Helical" evidence="6">
    <location>
        <begin position="437"/>
        <end position="455"/>
    </location>
</feature>
<feature type="transmembrane region" description="Helical" evidence="6">
    <location>
        <begin position="273"/>
        <end position="293"/>
    </location>
</feature>
<protein>
    <recommendedName>
        <fullName evidence="9">Major facilitator superfamily (MFS) profile domain-containing protein</fullName>
    </recommendedName>
</protein>
<evidence type="ECO:0000313" key="7">
    <source>
        <dbReference type="EMBL" id="KAJ9608013.1"/>
    </source>
</evidence>
<evidence type="ECO:0000256" key="6">
    <source>
        <dbReference type="SAM" id="Phobius"/>
    </source>
</evidence>
<dbReference type="InterPro" id="IPR005828">
    <property type="entry name" value="MFS_sugar_transport-like"/>
</dbReference>
<dbReference type="SUPFAM" id="SSF103473">
    <property type="entry name" value="MFS general substrate transporter"/>
    <property type="match status" value="1"/>
</dbReference>
<comment type="caution">
    <text evidence="7">The sequence shown here is derived from an EMBL/GenBank/DDBJ whole genome shotgun (WGS) entry which is preliminary data.</text>
</comment>